<evidence type="ECO:0000313" key="2">
    <source>
        <dbReference type="Proteomes" id="UP000053989"/>
    </source>
</evidence>
<keyword evidence="2" id="KW-1185">Reference proteome</keyword>
<name>A0A0C3A7Z8_9AGAM</name>
<gene>
    <name evidence="1" type="ORF">SCLCIDRAFT_102639</name>
</gene>
<reference evidence="1 2" key="1">
    <citation type="submission" date="2014-04" db="EMBL/GenBank/DDBJ databases">
        <authorList>
            <consortium name="DOE Joint Genome Institute"/>
            <person name="Kuo A."/>
            <person name="Kohler A."/>
            <person name="Nagy L.G."/>
            <person name="Floudas D."/>
            <person name="Copeland A."/>
            <person name="Barry K.W."/>
            <person name="Cichocki N."/>
            <person name="Veneault-Fourrey C."/>
            <person name="LaButti K."/>
            <person name="Lindquist E.A."/>
            <person name="Lipzen A."/>
            <person name="Lundell T."/>
            <person name="Morin E."/>
            <person name="Murat C."/>
            <person name="Sun H."/>
            <person name="Tunlid A."/>
            <person name="Henrissat B."/>
            <person name="Grigoriev I.V."/>
            <person name="Hibbett D.S."/>
            <person name="Martin F."/>
            <person name="Nordberg H.P."/>
            <person name="Cantor M.N."/>
            <person name="Hua S.X."/>
        </authorList>
    </citation>
    <scope>NUCLEOTIDE SEQUENCE [LARGE SCALE GENOMIC DNA]</scope>
    <source>
        <strain evidence="1 2">Foug A</strain>
    </source>
</reference>
<organism evidence="1 2">
    <name type="scientific">Scleroderma citrinum Foug A</name>
    <dbReference type="NCBI Taxonomy" id="1036808"/>
    <lineage>
        <taxon>Eukaryota</taxon>
        <taxon>Fungi</taxon>
        <taxon>Dikarya</taxon>
        <taxon>Basidiomycota</taxon>
        <taxon>Agaricomycotina</taxon>
        <taxon>Agaricomycetes</taxon>
        <taxon>Agaricomycetidae</taxon>
        <taxon>Boletales</taxon>
        <taxon>Sclerodermatineae</taxon>
        <taxon>Sclerodermataceae</taxon>
        <taxon>Scleroderma</taxon>
    </lineage>
</organism>
<reference evidence="2" key="2">
    <citation type="submission" date="2015-01" db="EMBL/GenBank/DDBJ databases">
        <title>Evolutionary Origins and Diversification of the Mycorrhizal Mutualists.</title>
        <authorList>
            <consortium name="DOE Joint Genome Institute"/>
            <consortium name="Mycorrhizal Genomics Consortium"/>
            <person name="Kohler A."/>
            <person name="Kuo A."/>
            <person name="Nagy L.G."/>
            <person name="Floudas D."/>
            <person name="Copeland A."/>
            <person name="Barry K.W."/>
            <person name="Cichocki N."/>
            <person name="Veneault-Fourrey C."/>
            <person name="LaButti K."/>
            <person name="Lindquist E.A."/>
            <person name="Lipzen A."/>
            <person name="Lundell T."/>
            <person name="Morin E."/>
            <person name="Murat C."/>
            <person name="Riley R."/>
            <person name="Ohm R."/>
            <person name="Sun H."/>
            <person name="Tunlid A."/>
            <person name="Henrissat B."/>
            <person name="Grigoriev I.V."/>
            <person name="Hibbett D.S."/>
            <person name="Martin F."/>
        </authorList>
    </citation>
    <scope>NUCLEOTIDE SEQUENCE [LARGE SCALE GENOMIC DNA]</scope>
    <source>
        <strain evidence="2">Foug A</strain>
    </source>
</reference>
<protein>
    <recommendedName>
        <fullName evidence="3">hAT-like transposase RNase-H fold domain-containing protein</fullName>
    </recommendedName>
</protein>
<dbReference type="Proteomes" id="UP000053989">
    <property type="component" value="Unassembled WGS sequence"/>
</dbReference>
<dbReference type="EMBL" id="KN822006">
    <property type="protein sequence ID" value="KIM69828.1"/>
    <property type="molecule type" value="Genomic_DNA"/>
</dbReference>
<dbReference type="AlphaFoldDB" id="A0A0C3A7Z8"/>
<evidence type="ECO:0000313" key="1">
    <source>
        <dbReference type="EMBL" id="KIM69828.1"/>
    </source>
</evidence>
<sequence length="148" mass="16842">MVLPAMDYIDEAFTTGMLNQCRFDPAIHSAIGLTKRTLNKYYQLTDLSKLYCIALVLHPCHKMEYFKQAKWRADWIADADQLICDTYALHYTSRDINNIMESPANSASLSGDKEYAANIFDNLPSLSRIKPMHKLDELDAYLATGVEV</sequence>
<dbReference type="InParanoid" id="A0A0C3A7Z8"/>
<dbReference type="HOGENOM" id="CLU_009123_4_3_1"/>
<evidence type="ECO:0008006" key="3">
    <source>
        <dbReference type="Google" id="ProtNLM"/>
    </source>
</evidence>
<dbReference type="OrthoDB" id="3359487at2759"/>
<proteinExistence type="predicted"/>
<accession>A0A0C3A7Z8</accession>